<dbReference type="Proteomes" id="UP000238605">
    <property type="component" value="Unassembled WGS sequence"/>
</dbReference>
<evidence type="ECO:0000256" key="5">
    <source>
        <dbReference type="ARBA" id="ARBA00022741"/>
    </source>
</evidence>
<dbReference type="AlphaFoldDB" id="A0A2S5SQH6"/>
<comment type="pathway">
    <text evidence="1 11">Cofactor biosynthesis; riboflavin biosynthesis; 5-amino-6-(D-ribitylamino)uracil from GTP: step 1/4.</text>
</comment>
<reference evidence="14 15" key="1">
    <citation type="submission" date="2018-02" db="EMBL/GenBank/DDBJ databases">
        <title>Reclassifiation of [Polyangium] brachysporum DSM 7029 as Guopingzhaonella breviflexa gen. nov., sp. nov., a member of the family Comamonadaceae.</title>
        <authorList>
            <person name="Tang B."/>
        </authorList>
    </citation>
    <scope>NUCLEOTIDE SEQUENCE [LARGE SCALE GENOMIC DNA]</scope>
    <source>
        <strain evidence="14 15">BCRC 80649</strain>
    </source>
</reference>
<dbReference type="SUPFAM" id="SSF142695">
    <property type="entry name" value="RibA-like"/>
    <property type="match status" value="1"/>
</dbReference>
<proteinExistence type="inferred from homology"/>
<evidence type="ECO:0000256" key="4">
    <source>
        <dbReference type="ARBA" id="ARBA00022723"/>
    </source>
</evidence>
<keyword evidence="3 11" id="KW-0686">Riboflavin biosynthesis</keyword>
<feature type="binding site" evidence="11">
    <location>
        <position position="430"/>
    </location>
    <ligand>
        <name>GTP</name>
        <dbReference type="ChEBI" id="CHEBI:37565"/>
    </ligand>
</feature>
<evidence type="ECO:0000259" key="13">
    <source>
        <dbReference type="Pfam" id="PF00925"/>
    </source>
</evidence>
<comment type="caution">
    <text evidence="14">The sequence shown here is derived from an EMBL/GenBank/DDBJ whole genome shotgun (WGS) entry which is preliminary data.</text>
</comment>
<sequence>MPSRGSCAAVSRGGVPRRWRRQCAACSSSGHRASQAAAAVGPSRTFGSVDGSADNRGPPAPMQGSAHRASLKRPAPEVPRHRGYASSLMNALISPTPTLPAQDLASERAAIRVDRAQTELKHGRALALRSAAGPVLLAATIETLSPSRLTWLRGLGVPLRLLFTAERATALGLTVAGSVSLPLPTDADVETLQALGAITLEFGPAGRAKRPEAAALGTPEPATPVMLSALTLAKRARLIPALVVAELGEVSDATLDAAQLEVVSEAEVTQVREQGHLSLRRVSDAHVPIDAHDDCTLVLFRELNGDAEHVAILVGQPDLSQPVPVRLHSSCLTGDLLGSLRCDCGDQLQRAIAHLAERGGVLLYLAQEGRGTGLGSKLRAYRLQDIGLDTIDADHYLGFRADERDFQAAVAMLKALDITRIQLLTNNPRKIEALRRGGIDVVDRIALHAPPTAHNARYLATKRERAGHLKPDDEQE</sequence>
<protein>
    <recommendedName>
        <fullName evidence="11">GTP cyclohydrolase-2</fullName>
        <ecNumber evidence="11">3.5.4.25</ecNumber>
    </recommendedName>
    <alternativeName>
        <fullName evidence="11">GTP cyclohydrolase II</fullName>
    </alternativeName>
</protein>
<feature type="active site" description="Nucleophile" evidence="11">
    <location>
        <position position="404"/>
    </location>
</feature>
<keyword evidence="8 11" id="KW-0342">GTP-binding</keyword>
<dbReference type="CDD" id="cd00641">
    <property type="entry name" value="GTP_cyclohydro2"/>
    <property type="match status" value="1"/>
</dbReference>
<feature type="active site" description="Proton acceptor" evidence="11">
    <location>
        <position position="402"/>
    </location>
</feature>
<comment type="catalytic activity">
    <reaction evidence="10 11">
        <text>GTP + 4 H2O = 2,5-diamino-6-hydroxy-4-(5-phosphoribosylamino)-pyrimidine + formate + 2 phosphate + 3 H(+)</text>
        <dbReference type="Rhea" id="RHEA:23704"/>
        <dbReference type="ChEBI" id="CHEBI:15377"/>
        <dbReference type="ChEBI" id="CHEBI:15378"/>
        <dbReference type="ChEBI" id="CHEBI:15740"/>
        <dbReference type="ChEBI" id="CHEBI:37565"/>
        <dbReference type="ChEBI" id="CHEBI:43474"/>
        <dbReference type="ChEBI" id="CHEBI:58614"/>
        <dbReference type="EC" id="3.5.4.25"/>
    </reaction>
</comment>
<feature type="binding site" evidence="11">
    <location>
        <position position="344"/>
    </location>
    <ligand>
        <name>Zn(2+)</name>
        <dbReference type="ChEBI" id="CHEBI:29105"/>
        <note>catalytic</note>
    </ligand>
</feature>
<dbReference type="GO" id="GO:0009231">
    <property type="term" value="P:riboflavin biosynthetic process"/>
    <property type="evidence" value="ECO:0007669"/>
    <property type="project" value="UniProtKB-UniRule"/>
</dbReference>
<evidence type="ECO:0000256" key="7">
    <source>
        <dbReference type="ARBA" id="ARBA00022833"/>
    </source>
</evidence>
<feature type="binding site" evidence="11">
    <location>
        <position position="342"/>
    </location>
    <ligand>
        <name>Zn(2+)</name>
        <dbReference type="ChEBI" id="CHEBI:29105"/>
        <note>catalytic</note>
    </ligand>
</feature>
<evidence type="ECO:0000256" key="6">
    <source>
        <dbReference type="ARBA" id="ARBA00022801"/>
    </source>
</evidence>
<evidence type="ECO:0000256" key="3">
    <source>
        <dbReference type="ARBA" id="ARBA00022619"/>
    </source>
</evidence>
<dbReference type="EC" id="3.5.4.25" evidence="11"/>
<evidence type="ECO:0000313" key="15">
    <source>
        <dbReference type="Proteomes" id="UP000238605"/>
    </source>
</evidence>
<comment type="similarity">
    <text evidence="2">In the N-terminal section; belongs to the DHBP synthase family.</text>
</comment>
<dbReference type="InterPro" id="IPR036144">
    <property type="entry name" value="RibA-like_sf"/>
</dbReference>
<dbReference type="FunFam" id="3.40.50.10990:FF:000001">
    <property type="entry name" value="Riboflavin biosynthesis protein RibBA"/>
    <property type="match status" value="1"/>
</dbReference>
<dbReference type="GO" id="GO:0008270">
    <property type="term" value="F:zinc ion binding"/>
    <property type="evidence" value="ECO:0007669"/>
    <property type="project" value="UniProtKB-UniRule"/>
</dbReference>
<feature type="domain" description="GTP cyclohydrolase II" evidence="13">
    <location>
        <begin position="281"/>
        <end position="445"/>
    </location>
</feature>
<gene>
    <name evidence="11" type="primary">ribA</name>
    <name evidence="14" type="ORF">C1704_16490</name>
</gene>
<dbReference type="OrthoDB" id="9793111at2"/>
<dbReference type="GO" id="GO:0005829">
    <property type="term" value="C:cytosol"/>
    <property type="evidence" value="ECO:0007669"/>
    <property type="project" value="TreeGrafter"/>
</dbReference>
<keyword evidence="5 11" id="KW-0547">Nucleotide-binding</keyword>
<dbReference type="Gene3D" id="3.40.50.10990">
    <property type="entry name" value="GTP cyclohydrolase II"/>
    <property type="match status" value="1"/>
</dbReference>
<accession>A0A2S5SQH6</accession>
<evidence type="ECO:0000256" key="9">
    <source>
        <dbReference type="ARBA" id="ARBA00043932"/>
    </source>
</evidence>
<feature type="binding site" evidence="11">
    <location>
        <begin position="368"/>
        <end position="370"/>
    </location>
    <ligand>
        <name>GTP</name>
        <dbReference type="ChEBI" id="CHEBI:37565"/>
    </ligand>
</feature>
<feature type="binding site" evidence="11">
    <location>
        <position position="331"/>
    </location>
    <ligand>
        <name>Zn(2+)</name>
        <dbReference type="ChEBI" id="CHEBI:29105"/>
        <note>catalytic</note>
    </ligand>
</feature>
<dbReference type="InterPro" id="IPR032677">
    <property type="entry name" value="GTP_cyclohydro_II"/>
</dbReference>
<keyword evidence="4 11" id="KW-0479">Metal-binding</keyword>
<evidence type="ECO:0000256" key="8">
    <source>
        <dbReference type="ARBA" id="ARBA00023134"/>
    </source>
</evidence>
<dbReference type="UniPathway" id="UPA00275">
    <property type="reaction ID" value="UER00400"/>
</dbReference>
<feature type="binding site" evidence="11">
    <location>
        <position position="390"/>
    </location>
    <ligand>
        <name>GTP</name>
        <dbReference type="ChEBI" id="CHEBI:37565"/>
    </ligand>
</feature>
<dbReference type="HAMAP" id="MF_00179">
    <property type="entry name" value="RibA"/>
    <property type="match status" value="1"/>
</dbReference>
<evidence type="ECO:0000256" key="12">
    <source>
        <dbReference type="SAM" id="MobiDB-lite"/>
    </source>
</evidence>
<feature type="binding site" evidence="11">
    <location>
        <position position="347"/>
    </location>
    <ligand>
        <name>GTP</name>
        <dbReference type="ChEBI" id="CHEBI:37565"/>
    </ligand>
</feature>
<dbReference type="NCBIfam" id="NF001591">
    <property type="entry name" value="PRK00393.1"/>
    <property type="match status" value="1"/>
</dbReference>
<dbReference type="PANTHER" id="PTHR21327">
    <property type="entry name" value="GTP CYCLOHYDROLASE II-RELATED"/>
    <property type="match status" value="1"/>
</dbReference>
<keyword evidence="6 11" id="KW-0378">Hydrolase</keyword>
<dbReference type="EMBL" id="PSNX01000018">
    <property type="protein sequence ID" value="PPE64985.1"/>
    <property type="molecule type" value="Genomic_DNA"/>
</dbReference>
<dbReference type="InterPro" id="IPR000926">
    <property type="entry name" value="RibA"/>
</dbReference>
<name>A0A2S5SQH6_9BURK</name>
<dbReference type="GO" id="GO:0005525">
    <property type="term" value="F:GTP binding"/>
    <property type="evidence" value="ECO:0007669"/>
    <property type="project" value="UniProtKB-KW"/>
</dbReference>
<keyword evidence="7 11" id="KW-0862">Zinc</keyword>
<dbReference type="Pfam" id="PF00925">
    <property type="entry name" value="GTP_cyclohydro2"/>
    <property type="match status" value="1"/>
</dbReference>
<feature type="binding site" evidence="11">
    <location>
        <position position="425"/>
    </location>
    <ligand>
        <name>GTP</name>
        <dbReference type="ChEBI" id="CHEBI:37565"/>
    </ligand>
</feature>
<evidence type="ECO:0000256" key="1">
    <source>
        <dbReference type="ARBA" id="ARBA00004853"/>
    </source>
</evidence>
<feature type="region of interest" description="Disordered" evidence="12">
    <location>
        <begin position="27"/>
        <end position="80"/>
    </location>
</feature>
<comment type="function">
    <text evidence="9 11">Catalyzes the conversion of GTP to 2,5-diamino-6-ribosylamino-4(3H)-pyrimidinone 5'-phosphate (DARP), formate and pyrophosphate.</text>
</comment>
<comment type="similarity">
    <text evidence="11">Belongs to the GTP cyclohydrolase II family.</text>
</comment>
<comment type="cofactor">
    <cofactor evidence="11">
        <name>Zn(2+)</name>
        <dbReference type="ChEBI" id="CHEBI:29105"/>
    </cofactor>
    <text evidence="11">Binds 1 zinc ion per subunit.</text>
</comment>
<organism evidence="14 15">
    <name type="scientific">Caldimonas caldifontis</name>
    <dbReference type="NCBI Taxonomy" id="1452508"/>
    <lineage>
        <taxon>Bacteria</taxon>
        <taxon>Pseudomonadati</taxon>
        <taxon>Pseudomonadota</taxon>
        <taxon>Betaproteobacteria</taxon>
        <taxon>Burkholderiales</taxon>
        <taxon>Sphaerotilaceae</taxon>
        <taxon>Caldimonas</taxon>
    </lineage>
</organism>
<evidence type="ECO:0000256" key="2">
    <source>
        <dbReference type="ARBA" id="ARBA00005520"/>
    </source>
</evidence>
<evidence type="ECO:0000313" key="14">
    <source>
        <dbReference type="EMBL" id="PPE64985.1"/>
    </source>
</evidence>
<evidence type="ECO:0000256" key="11">
    <source>
        <dbReference type="HAMAP-Rule" id="MF_00179"/>
    </source>
</evidence>
<keyword evidence="15" id="KW-1185">Reference proteome</keyword>
<evidence type="ECO:0000256" key="10">
    <source>
        <dbReference type="ARBA" id="ARBA00049295"/>
    </source>
</evidence>
<dbReference type="PANTHER" id="PTHR21327:SF18">
    <property type="entry name" value="3,4-DIHYDROXY-2-BUTANONE 4-PHOSPHATE SYNTHASE"/>
    <property type="match status" value="1"/>
</dbReference>
<dbReference type="GO" id="GO:0003935">
    <property type="term" value="F:GTP cyclohydrolase II activity"/>
    <property type="evidence" value="ECO:0007669"/>
    <property type="project" value="UniProtKB-UniRule"/>
</dbReference>
<feature type="binding site" evidence="11">
    <location>
        <begin position="326"/>
        <end position="330"/>
    </location>
    <ligand>
        <name>GTP</name>
        <dbReference type="ChEBI" id="CHEBI:37565"/>
    </ligand>
</feature>